<sequence>MRAFYSRVTYGIGGPFISTVREIKIRLDPKSICRIFNIAPVGLKVTRVLPYGRFLTRVFKDVGVDLGRETDFKAPNAYDTYDEQSMGWLKFEKVPDGSWVRRAERPLTQARGQGQTHLGVEEEVEIREMEGGVDSQSGYR</sequence>
<keyword evidence="2" id="KW-1185">Reference proteome</keyword>
<reference evidence="1 2" key="1">
    <citation type="journal article" date="2023" name="Hortic Res">
        <title>The complete reference genome for grapevine (Vitis vinifera L.) genetics and breeding.</title>
        <authorList>
            <person name="Shi X."/>
            <person name="Cao S."/>
            <person name="Wang X."/>
            <person name="Huang S."/>
            <person name="Wang Y."/>
            <person name="Liu Z."/>
            <person name="Liu W."/>
            <person name="Leng X."/>
            <person name="Peng Y."/>
            <person name="Wang N."/>
            <person name="Wang Y."/>
            <person name="Ma Z."/>
            <person name="Xu X."/>
            <person name="Zhang F."/>
            <person name="Xue H."/>
            <person name="Zhong H."/>
            <person name="Wang Y."/>
            <person name="Zhang K."/>
            <person name="Velt A."/>
            <person name="Avia K."/>
            <person name="Holtgrawe D."/>
            <person name="Grimplet J."/>
            <person name="Matus J.T."/>
            <person name="Ware D."/>
            <person name="Wu X."/>
            <person name="Wang H."/>
            <person name="Liu C."/>
            <person name="Fang Y."/>
            <person name="Rustenholz C."/>
            <person name="Cheng Z."/>
            <person name="Xiao H."/>
            <person name="Zhou Y."/>
        </authorList>
    </citation>
    <scope>NUCLEOTIDE SEQUENCE [LARGE SCALE GENOMIC DNA]</scope>
    <source>
        <strain evidence="2">cv. Pinot noir / PN40024</strain>
        <tissue evidence="1">Leaf</tissue>
    </source>
</reference>
<dbReference type="EMBL" id="CP126662">
    <property type="protein sequence ID" value="WKA05332.1"/>
    <property type="molecule type" value="Genomic_DNA"/>
</dbReference>
<evidence type="ECO:0000313" key="2">
    <source>
        <dbReference type="Proteomes" id="UP001227230"/>
    </source>
</evidence>
<gene>
    <name evidence="1" type="ORF">VitviT2T_023306</name>
</gene>
<protein>
    <submittedName>
        <fullName evidence="1">Uncharacterized protein</fullName>
    </submittedName>
</protein>
<name>A0ABY9DCK9_VITVI</name>
<accession>A0ABY9DCK9</accession>
<proteinExistence type="predicted"/>
<organism evidence="1 2">
    <name type="scientific">Vitis vinifera</name>
    <name type="common">Grape</name>
    <dbReference type="NCBI Taxonomy" id="29760"/>
    <lineage>
        <taxon>Eukaryota</taxon>
        <taxon>Viridiplantae</taxon>
        <taxon>Streptophyta</taxon>
        <taxon>Embryophyta</taxon>
        <taxon>Tracheophyta</taxon>
        <taxon>Spermatophyta</taxon>
        <taxon>Magnoliopsida</taxon>
        <taxon>eudicotyledons</taxon>
        <taxon>Gunneridae</taxon>
        <taxon>Pentapetalae</taxon>
        <taxon>rosids</taxon>
        <taxon>Vitales</taxon>
        <taxon>Vitaceae</taxon>
        <taxon>Viteae</taxon>
        <taxon>Vitis</taxon>
    </lineage>
</organism>
<dbReference type="Proteomes" id="UP001227230">
    <property type="component" value="Chromosome 15"/>
</dbReference>
<evidence type="ECO:0000313" key="1">
    <source>
        <dbReference type="EMBL" id="WKA05332.1"/>
    </source>
</evidence>